<evidence type="ECO:0000256" key="1">
    <source>
        <dbReference type="SAM" id="Phobius"/>
    </source>
</evidence>
<evidence type="ECO:0000313" key="2">
    <source>
        <dbReference type="EMBL" id="MFC4388081.1"/>
    </source>
</evidence>
<accession>A0ABV8VWR9</accession>
<dbReference type="EMBL" id="JBHSDV010000002">
    <property type="protein sequence ID" value="MFC4388081.1"/>
    <property type="molecule type" value="Genomic_DNA"/>
</dbReference>
<feature type="transmembrane region" description="Helical" evidence="1">
    <location>
        <begin position="161"/>
        <end position="180"/>
    </location>
</feature>
<dbReference type="PANTHER" id="PTHR39419">
    <property type="entry name" value="SLL0814 PROTEIN"/>
    <property type="match status" value="1"/>
</dbReference>
<feature type="transmembrane region" description="Helical" evidence="1">
    <location>
        <begin position="57"/>
        <end position="82"/>
    </location>
</feature>
<reference evidence="3" key="1">
    <citation type="journal article" date="2019" name="Int. J. Syst. Evol. Microbiol.">
        <title>The Global Catalogue of Microorganisms (GCM) 10K type strain sequencing project: providing services to taxonomists for standard genome sequencing and annotation.</title>
        <authorList>
            <consortium name="The Broad Institute Genomics Platform"/>
            <consortium name="The Broad Institute Genome Sequencing Center for Infectious Disease"/>
            <person name="Wu L."/>
            <person name="Ma J."/>
        </authorList>
    </citation>
    <scope>NUCLEOTIDE SEQUENCE [LARGE SCALE GENOMIC DNA]</scope>
    <source>
        <strain evidence="3">KACC 14058</strain>
    </source>
</reference>
<dbReference type="PANTHER" id="PTHR39419:SF1">
    <property type="entry name" value="SLL0814 PROTEIN"/>
    <property type="match status" value="1"/>
</dbReference>
<protein>
    <submittedName>
        <fullName evidence="2">Carotenoid biosynthesis protein</fullName>
    </submittedName>
</protein>
<keyword evidence="3" id="KW-1185">Reference proteome</keyword>
<comment type="caution">
    <text evidence="2">The sequence shown here is derived from an EMBL/GenBank/DDBJ whole genome shotgun (WGS) entry which is preliminary data.</text>
</comment>
<feature type="transmembrane region" description="Helical" evidence="1">
    <location>
        <begin position="128"/>
        <end position="149"/>
    </location>
</feature>
<sequence length="238" mass="26988">MPKRNIVYPLFLVWYGIGFTLMFFFTLPDYLLFSVAIFLILFAWASISLYAKGNFDWLIACLICIVTFAIEAIGVATGFPFGEYTYTSILGAKLFGVPFTLGFAWLGVIYTAILLSNTKSKVYRAIEVGCWIVILDLVLDPAAVVLNFWEWTGDGDYFSIPLSNFIAWFVIGSFLSLFVPIRNISLRERRKGTCIFQAILFMFGMLTVKEGYLFMLVPMIAGMTLAEGRYHYAKSKEK</sequence>
<feature type="transmembrane region" description="Helical" evidence="1">
    <location>
        <begin position="31"/>
        <end position="50"/>
    </location>
</feature>
<keyword evidence="1" id="KW-0472">Membrane</keyword>
<keyword evidence="1" id="KW-1133">Transmembrane helix</keyword>
<feature type="transmembrane region" description="Helical" evidence="1">
    <location>
        <begin position="7"/>
        <end position="25"/>
    </location>
</feature>
<proteinExistence type="predicted"/>
<dbReference type="InterPro" id="IPR007354">
    <property type="entry name" value="CruF-like"/>
</dbReference>
<gene>
    <name evidence="2" type="ORF">ACFOZ1_09705</name>
</gene>
<keyword evidence="1" id="KW-0812">Transmembrane</keyword>
<organism evidence="2 3">
    <name type="scientific">Gracilibacillus marinus</name>
    <dbReference type="NCBI Taxonomy" id="630535"/>
    <lineage>
        <taxon>Bacteria</taxon>
        <taxon>Bacillati</taxon>
        <taxon>Bacillota</taxon>
        <taxon>Bacilli</taxon>
        <taxon>Bacillales</taxon>
        <taxon>Bacillaceae</taxon>
        <taxon>Gracilibacillus</taxon>
    </lineage>
</organism>
<name>A0ABV8VWR9_9BACI</name>
<dbReference type="RefSeq" id="WP_390198833.1">
    <property type="nucleotide sequence ID" value="NZ_JBHSDV010000002.1"/>
</dbReference>
<feature type="transmembrane region" description="Helical" evidence="1">
    <location>
        <begin position="94"/>
        <end position="116"/>
    </location>
</feature>
<dbReference type="Pfam" id="PF04240">
    <property type="entry name" value="Caroten_synth"/>
    <property type="match status" value="1"/>
</dbReference>
<evidence type="ECO:0000313" key="3">
    <source>
        <dbReference type="Proteomes" id="UP001595880"/>
    </source>
</evidence>
<dbReference type="Proteomes" id="UP001595880">
    <property type="component" value="Unassembled WGS sequence"/>
</dbReference>